<dbReference type="GO" id="GO:0022627">
    <property type="term" value="C:cytosolic small ribosomal subunit"/>
    <property type="evidence" value="ECO:0007669"/>
    <property type="project" value="UniProtKB-UniRule"/>
</dbReference>
<dbReference type="EMBL" id="SJPN01000002">
    <property type="protein sequence ID" value="TWU05491.1"/>
    <property type="molecule type" value="Genomic_DNA"/>
</dbReference>
<evidence type="ECO:0000313" key="8">
    <source>
        <dbReference type="Proteomes" id="UP000320176"/>
    </source>
</evidence>
<protein>
    <recommendedName>
        <fullName evidence="6">Small ribosomal subunit protein uS17</fullName>
    </recommendedName>
</protein>
<dbReference type="HAMAP" id="MF_01345_B">
    <property type="entry name" value="Ribosomal_uS17_B"/>
    <property type="match status" value="1"/>
</dbReference>
<keyword evidence="8" id="KW-1185">Reference proteome</keyword>
<evidence type="ECO:0000256" key="5">
    <source>
        <dbReference type="ARBA" id="ARBA00023274"/>
    </source>
</evidence>
<accession>A0A5C6B1M9</accession>
<comment type="function">
    <text evidence="6">One of the primary rRNA binding proteins, it binds specifically to the 5'-end of 16S ribosomal RNA.</text>
</comment>
<evidence type="ECO:0000313" key="7">
    <source>
        <dbReference type="EMBL" id="TWU05491.1"/>
    </source>
</evidence>
<dbReference type="InterPro" id="IPR000266">
    <property type="entry name" value="Ribosomal_uS17"/>
</dbReference>
<sequence>MPKRVVSGIVTSDKMDKTRRVEINRSVKHPKYKKYVKRRTVCHVHDENNESGTGDLVEIIESQPLSKLKRWSLVRVIEKSTAVDVAALRAARKVAEEAEAAGVGVTQSEESDS</sequence>
<dbReference type="SUPFAM" id="SSF50249">
    <property type="entry name" value="Nucleic acid-binding proteins"/>
    <property type="match status" value="1"/>
</dbReference>
<comment type="subunit">
    <text evidence="6">Part of the 30S ribosomal subunit.</text>
</comment>
<evidence type="ECO:0000256" key="1">
    <source>
        <dbReference type="ARBA" id="ARBA00010254"/>
    </source>
</evidence>
<dbReference type="RefSeq" id="WP_146518739.1">
    <property type="nucleotide sequence ID" value="NZ_CP151726.1"/>
</dbReference>
<keyword evidence="5 6" id="KW-0687">Ribonucleoprotein</keyword>
<dbReference type="PANTHER" id="PTHR10744:SF1">
    <property type="entry name" value="SMALL RIBOSOMAL SUBUNIT PROTEIN US17M"/>
    <property type="match status" value="1"/>
</dbReference>
<keyword evidence="2 6" id="KW-0699">rRNA-binding</keyword>
<name>A0A5C6B1M9_9BACT</name>
<comment type="caution">
    <text evidence="7">The sequence shown here is derived from an EMBL/GenBank/DDBJ whole genome shotgun (WGS) entry which is preliminary data.</text>
</comment>
<dbReference type="InterPro" id="IPR019984">
    <property type="entry name" value="Ribosomal_uS17_bact/chlr"/>
</dbReference>
<dbReference type="AlphaFoldDB" id="A0A5C6B1M9"/>
<proteinExistence type="inferred from homology"/>
<evidence type="ECO:0000256" key="2">
    <source>
        <dbReference type="ARBA" id="ARBA00022730"/>
    </source>
</evidence>
<keyword evidence="4 6" id="KW-0689">Ribosomal protein</keyword>
<dbReference type="OrthoDB" id="9811714at2"/>
<evidence type="ECO:0000256" key="3">
    <source>
        <dbReference type="ARBA" id="ARBA00022884"/>
    </source>
</evidence>
<dbReference type="Gene3D" id="2.40.50.140">
    <property type="entry name" value="Nucleic acid-binding proteins"/>
    <property type="match status" value="1"/>
</dbReference>
<dbReference type="GO" id="GO:0006412">
    <property type="term" value="P:translation"/>
    <property type="evidence" value="ECO:0007669"/>
    <property type="project" value="UniProtKB-UniRule"/>
</dbReference>
<dbReference type="Proteomes" id="UP000320176">
    <property type="component" value="Unassembled WGS sequence"/>
</dbReference>
<dbReference type="PRINTS" id="PR00973">
    <property type="entry name" value="RIBOSOMALS17"/>
</dbReference>
<dbReference type="CDD" id="cd00364">
    <property type="entry name" value="Ribosomal_uS17"/>
    <property type="match status" value="1"/>
</dbReference>
<organism evidence="7 8">
    <name type="scientific">Stieleria varia</name>
    <dbReference type="NCBI Taxonomy" id="2528005"/>
    <lineage>
        <taxon>Bacteria</taxon>
        <taxon>Pseudomonadati</taxon>
        <taxon>Planctomycetota</taxon>
        <taxon>Planctomycetia</taxon>
        <taxon>Pirellulales</taxon>
        <taxon>Pirellulaceae</taxon>
        <taxon>Stieleria</taxon>
    </lineage>
</organism>
<dbReference type="Pfam" id="PF00366">
    <property type="entry name" value="Ribosomal_S17"/>
    <property type="match status" value="1"/>
</dbReference>
<keyword evidence="3 6" id="KW-0694">RNA-binding</keyword>
<dbReference type="InterPro" id="IPR012340">
    <property type="entry name" value="NA-bd_OB-fold"/>
</dbReference>
<dbReference type="PANTHER" id="PTHR10744">
    <property type="entry name" value="40S RIBOSOMAL PROTEIN S11 FAMILY MEMBER"/>
    <property type="match status" value="1"/>
</dbReference>
<comment type="similarity">
    <text evidence="1 6">Belongs to the universal ribosomal protein uS17 family.</text>
</comment>
<dbReference type="NCBIfam" id="TIGR03635">
    <property type="entry name" value="uS17_bact"/>
    <property type="match status" value="1"/>
</dbReference>
<evidence type="ECO:0000256" key="4">
    <source>
        <dbReference type="ARBA" id="ARBA00022980"/>
    </source>
</evidence>
<dbReference type="NCBIfam" id="NF004123">
    <property type="entry name" value="PRK05610.1"/>
    <property type="match status" value="1"/>
</dbReference>
<gene>
    <name evidence="6 7" type="primary">rpsQ</name>
    <name evidence="7" type="ORF">Pla52n_12050</name>
</gene>
<dbReference type="GO" id="GO:0019843">
    <property type="term" value="F:rRNA binding"/>
    <property type="evidence" value="ECO:0007669"/>
    <property type="project" value="UniProtKB-UniRule"/>
</dbReference>
<reference evidence="7 8" key="1">
    <citation type="submission" date="2019-02" db="EMBL/GenBank/DDBJ databases">
        <title>Deep-cultivation of Planctomycetes and their phenomic and genomic characterization uncovers novel biology.</title>
        <authorList>
            <person name="Wiegand S."/>
            <person name="Jogler M."/>
            <person name="Boedeker C."/>
            <person name="Pinto D."/>
            <person name="Vollmers J."/>
            <person name="Rivas-Marin E."/>
            <person name="Kohn T."/>
            <person name="Peeters S.H."/>
            <person name="Heuer A."/>
            <person name="Rast P."/>
            <person name="Oberbeckmann S."/>
            <person name="Bunk B."/>
            <person name="Jeske O."/>
            <person name="Meyerdierks A."/>
            <person name="Storesund J.E."/>
            <person name="Kallscheuer N."/>
            <person name="Luecker S."/>
            <person name="Lage O.M."/>
            <person name="Pohl T."/>
            <person name="Merkel B.J."/>
            <person name="Hornburger P."/>
            <person name="Mueller R.-W."/>
            <person name="Bruemmer F."/>
            <person name="Labrenz M."/>
            <person name="Spormann A.M."/>
            <person name="Op Den Camp H."/>
            <person name="Overmann J."/>
            <person name="Amann R."/>
            <person name="Jetten M.S.M."/>
            <person name="Mascher T."/>
            <person name="Medema M.H."/>
            <person name="Devos D.P."/>
            <person name="Kaster A.-K."/>
            <person name="Ovreas L."/>
            <person name="Rohde M."/>
            <person name="Galperin M.Y."/>
            <person name="Jogler C."/>
        </authorList>
    </citation>
    <scope>NUCLEOTIDE SEQUENCE [LARGE SCALE GENOMIC DNA]</scope>
    <source>
        <strain evidence="7 8">Pla52n</strain>
    </source>
</reference>
<evidence type="ECO:0000256" key="6">
    <source>
        <dbReference type="HAMAP-Rule" id="MF_01345"/>
    </source>
</evidence>
<dbReference type="GO" id="GO:0003735">
    <property type="term" value="F:structural constituent of ribosome"/>
    <property type="evidence" value="ECO:0007669"/>
    <property type="project" value="UniProtKB-UniRule"/>
</dbReference>